<feature type="region of interest" description="Disordered" evidence="8">
    <location>
        <begin position="24"/>
        <end position="47"/>
    </location>
</feature>
<evidence type="ECO:0000256" key="7">
    <source>
        <dbReference type="RuleBase" id="RU363032"/>
    </source>
</evidence>
<dbReference type="Gene3D" id="1.10.3720.10">
    <property type="entry name" value="MetI-like"/>
    <property type="match status" value="1"/>
</dbReference>
<comment type="subcellular location">
    <subcellularLocation>
        <location evidence="1 7">Cell membrane</location>
        <topology evidence="1 7">Multi-pass membrane protein</topology>
    </subcellularLocation>
</comment>
<dbReference type="EMBL" id="OFTH01000041">
    <property type="protein sequence ID" value="SOZ70360.1"/>
    <property type="molecule type" value="Genomic_DNA"/>
</dbReference>
<sequence>MPNAWRSMSTPTYWGNAMTTSQSAFEPGLGPQPSAPHAPHAPHATASRHAGPIWSTGILAALAWAAFGALTWQWPNQAVGFSDWPYTAELGIAALAGAAVLAVVALAGQRARSAQRPLAALRSAGPWLVALPVALSAWEILTAKTAILPTPFFAPPQALIEVYADDWPRLGESALNTLKLLGLGVAYGGLAGFLVGVSIGWSRRIGYWVHPVLRVLGPLPSTALLPLTFYFFPSSYAAAVFLIALATAFPVAVLTWSGVAGVNKSYYDVARTLGASGWFLVLRVAIPAALPQVFVGLFMGLGASFSVLVTAEMMGVKSGLGWYLTWAQGWASYVNMYAALIVMALLFSGVITLLFAARDRVLSWQKGTVKW</sequence>
<feature type="transmembrane region" description="Helical" evidence="7">
    <location>
        <begin position="86"/>
        <end position="107"/>
    </location>
</feature>
<reference evidence="10" key="1">
    <citation type="submission" date="2018-01" db="EMBL/GenBank/DDBJ databases">
        <authorList>
            <person name="Clerissi C."/>
        </authorList>
    </citation>
    <scope>NUCLEOTIDE SEQUENCE</scope>
    <source>
        <strain evidence="10">Cupriavidus taiwanensis STM 8556</strain>
    </source>
</reference>
<comment type="similarity">
    <text evidence="7">Belongs to the binding-protein-dependent transport system permease family.</text>
</comment>
<evidence type="ECO:0000313" key="10">
    <source>
        <dbReference type="EMBL" id="SOZ70360.1"/>
    </source>
</evidence>
<accession>A0A375E8Q7</accession>
<feature type="transmembrane region" description="Helical" evidence="7">
    <location>
        <begin position="53"/>
        <end position="74"/>
    </location>
</feature>
<organism evidence="10">
    <name type="scientific">Cupriavidus taiwanensis</name>
    <dbReference type="NCBI Taxonomy" id="164546"/>
    <lineage>
        <taxon>Bacteria</taxon>
        <taxon>Pseudomonadati</taxon>
        <taxon>Pseudomonadota</taxon>
        <taxon>Betaproteobacteria</taxon>
        <taxon>Burkholderiales</taxon>
        <taxon>Burkholderiaceae</taxon>
        <taxon>Cupriavidus</taxon>
    </lineage>
</organism>
<dbReference type="GO" id="GO:0055085">
    <property type="term" value="P:transmembrane transport"/>
    <property type="evidence" value="ECO:0007669"/>
    <property type="project" value="InterPro"/>
</dbReference>
<name>A0A375E8Q7_9BURK</name>
<feature type="transmembrane region" description="Helical" evidence="7">
    <location>
        <begin position="180"/>
        <end position="201"/>
    </location>
</feature>
<dbReference type="Pfam" id="PF00528">
    <property type="entry name" value="BPD_transp_1"/>
    <property type="match status" value="1"/>
</dbReference>
<dbReference type="CDD" id="cd06261">
    <property type="entry name" value="TM_PBP2"/>
    <property type="match status" value="1"/>
</dbReference>
<proteinExistence type="inferred from homology"/>
<dbReference type="SUPFAM" id="SSF161098">
    <property type="entry name" value="MetI-like"/>
    <property type="match status" value="1"/>
</dbReference>
<feature type="transmembrane region" description="Helical" evidence="7">
    <location>
        <begin position="330"/>
        <end position="356"/>
    </location>
</feature>
<dbReference type="PANTHER" id="PTHR30151">
    <property type="entry name" value="ALKANE SULFONATE ABC TRANSPORTER-RELATED, MEMBRANE SUBUNIT"/>
    <property type="match status" value="1"/>
</dbReference>
<evidence type="ECO:0000256" key="1">
    <source>
        <dbReference type="ARBA" id="ARBA00004651"/>
    </source>
</evidence>
<dbReference type="AlphaFoldDB" id="A0A375E8Q7"/>
<feature type="transmembrane region" description="Helical" evidence="7">
    <location>
        <begin position="238"/>
        <end position="259"/>
    </location>
</feature>
<keyword evidence="2 7" id="KW-0813">Transport</keyword>
<feature type="transmembrane region" description="Helical" evidence="7">
    <location>
        <begin position="213"/>
        <end position="232"/>
    </location>
</feature>
<dbReference type="PROSITE" id="PS50928">
    <property type="entry name" value="ABC_TM1"/>
    <property type="match status" value="1"/>
</dbReference>
<keyword evidence="6 7" id="KW-0472">Membrane</keyword>
<evidence type="ECO:0000256" key="8">
    <source>
        <dbReference type="SAM" id="MobiDB-lite"/>
    </source>
</evidence>
<evidence type="ECO:0000256" key="2">
    <source>
        <dbReference type="ARBA" id="ARBA00022448"/>
    </source>
</evidence>
<comment type="caution">
    <text evidence="10">The sequence shown here is derived from an EMBL/GenBank/DDBJ whole genome shotgun (WGS) entry which is preliminary data.</text>
</comment>
<dbReference type="InterPro" id="IPR000515">
    <property type="entry name" value="MetI-like"/>
</dbReference>
<dbReference type="Proteomes" id="UP000256952">
    <property type="component" value="Chromosome CBM2613_b"/>
</dbReference>
<dbReference type="GO" id="GO:0005886">
    <property type="term" value="C:plasma membrane"/>
    <property type="evidence" value="ECO:0007669"/>
    <property type="project" value="UniProtKB-SubCell"/>
</dbReference>
<feature type="transmembrane region" description="Helical" evidence="7">
    <location>
        <begin position="119"/>
        <end position="141"/>
    </location>
</feature>
<gene>
    <name evidence="10" type="ORF">CBM2613_B160012</name>
</gene>
<keyword evidence="4 7" id="KW-0812">Transmembrane</keyword>
<evidence type="ECO:0000259" key="9">
    <source>
        <dbReference type="PROSITE" id="PS50928"/>
    </source>
</evidence>
<feature type="transmembrane region" description="Helical" evidence="7">
    <location>
        <begin position="280"/>
        <end position="310"/>
    </location>
</feature>
<protein>
    <submittedName>
        <fullName evidence="10">Nitrate-sulfonate transport system, inner membrane component</fullName>
    </submittedName>
</protein>
<dbReference type="InterPro" id="IPR035906">
    <property type="entry name" value="MetI-like_sf"/>
</dbReference>
<keyword evidence="3" id="KW-1003">Cell membrane</keyword>
<feature type="domain" description="ABC transmembrane type-1" evidence="9">
    <location>
        <begin position="174"/>
        <end position="355"/>
    </location>
</feature>
<evidence type="ECO:0000256" key="4">
    <source>
        <dbReference type="ARBA" id="ARBA00022692"/>
    </source>
</evidence>
<dbReference type="PANTHER" id="PTHR30151:SF0">
    <property type="entry name" value="ABC TRANSPORTER PERMEASE PROTEIN MJ0413-RELATED"/>
    <property type="match status" value="1"/>
</dbReference>
<evidence type="ECO:0000256" key="5">
    <source>
        <dbReference type="ARBA" id="ARBA00022989"/>
    </source>
</evidence>
<evidence type="ECO:0000256" key="6">
    <source>
        <dbReference type="ARBA" id="ARBA00023136"/>
    </source>
</evidence>
<feature type="compositionally biased region" description="Low complexity" evidence="8">
    <location>
        <begin position="35"/>
        <end position="47"/>
    </location>
</feature>
<keyword evidence="5 7" id="KW-1133">Transmembrane helix</keyword>
<evidence type="ECO:0000256" key="3">
    <source>
        <dbReference type="ARBA" id="ARBA00022475"/>
    </source>
</evidence>